<evidence type="ECO:0000313" key="1">
    <source>
        <dbReference type="EMBL" id="WVY95273.1"/>
    </source>
</evidence>
<dbReference type="Proteomes" id="UP001374535">
    <property type="component" value="Chromosome 10"/>
</dbReference>
<reference evidence="1 2" key="1">
    <citation type="journal article" date="2023" name="Life. Sci Alliance">
        <title>Evolutionary insights into 3D genome organization and epigenetic landscape of Vigna mungo.</title>
        <authorList>
            <person name="Junaid A."/>
            <person name="Singh B."/>
            <person name="Bhatia S."/>
        </authorList>
    </citation>
    <scope>NUCLEOTIDE SEQUENCE [LARGE SCALE GENOMIC DNA]</scope>
    <source>
        <strain evidence="1">Urdbean</strain>
    </source>
</reference>
<accession>A0AAQ3MQP2</accession>
<sequence length="117" mass="13765">MRKIPMMGNHFYCLMGQNPMLRENKTKILEFLRNSWANDRRTEWSIWMMYSKVDMPHQYTSNGVEGTSLYRSLRGGRLASTRRFNDDPIQTATMRAELHRRGIAQMKASGYLLVECL</sequence>
<organism evidence="1 2">
    <name type="scientific">Vigna mungo</name>
    <name type="common">Black gram</name>
    <name type="synonym">Phaseolus mungo</name>
    <dbReference type="NCBI Taxonomy" id="3915"/>
    <lineage>
        <taxon>Eukaryota</taxon>
        <taxon>Viridiplantae</taxon>
        <taxon>Streptophyta</taxon>
        <taxon>Embryophyta</taxon>
        <taxon>Tracheophyta</taxon>
        <taxon>Spermatophyta</taxon>
        <taxon>Magnoliopsida</taxon>
        <taxon>eudicotyledons</taxon>
        <taxon>Gunneridae</taxon>
        <taxon>Pentapetalae</taxon>
        <taxon>rosids</taxon>
        <taxon>fabids</taxon>
        <taxon>Fabales</taxon>
        <taxon>Fabaceae</taxon>
        <taxon>Papilionoideae</taxon>
        <taxon>50 kb inversion clade</taxon>
        <taxon>NPAAA clade</taxon>
        <taxon>indigoferoid/millettioid clade</taxon>
        <taxon>Phaseoleae</taxon>
        <taxon>Vigna</taxon>
    </lineage>
</organism>
<evidence type="ECO:0000313" key="2">
    <source>
        <dbReference type="Proteomes" id="UP001374535"/>
    </source>
</evidence>
<dbReference type="AlphaFoldDB" id="A0AAQ3MQP2"/>
<name>A0AAQ3MQP2_VIGMU</name>
<gene>
    <name evidence="1" type="ORF">V8G54_034361</name>
</gene>
<protein>
    <submittedName>
        <fullName evidence="1">Uncharacterized protein</fullName>
    </submittedName>
</protein>
<keyword evidence="2" id="KW-1185">Reference proteome</keyword>
<proteinExistence type="predicted"/>
<dbReference type="EMBL" id="CP144691">
    <property type="protein sequence ID" value="WVY95273.1"/>
    <property type="molecule type" value="Genomic_DNA"/>
</dbReference>